<evidence type="ECO:0000313" key="3">
    <source>
        <dbReference type="EMBL" id="CAF1341909.1"/>
    </source>
</evidence>
<feature type="non-terminal residue" evidence="4">
    <location>
        <position position="1"/>
    </location>
</feature>
<dbReference type="Pfam" id="PF00566">
    <property type="entry name" value="RabGAP-TBC"/>
    <property type="match status" value="1"/>
</dbReference>
<evidence type="ECO:0000256" key="1">
    <source>
        <dbReference type="SAM" id="MobiDB-lite"/>
    </source>
</evidence>
<dbReference type="Proteomes" id="UP000682733">
    <property type="component" value="Unassembled WGS sequence"/>
</dbReference>
<dbReference type="EMBL" id="CAJNOK010022048">
    <property type="protein sequence ID" value="CAF1341909.1"/>
    <property type="molecule type" value="Genomic_DNA"/>
</dbReference>
<protein>
    <recommendedName>
        <fullName evidence="2">Rab-GAP TBC domain-containing protein</fullName>
    </recommendedName>
</protein>
<reference evidence="4" key="1">
    <citation type="submission" date="2021-02" db="EMBL/GenBank/DDBJ databases">
        <authorList>
            <person name="Nowell W R."/>
        </authorList>
    </citation>
    <scope>NUCLEOTIDE SEQUENCE</scope>
</reference>
<evidence type="ECO:0000313" key="4">
    <source>
        <dbReference type="EMBL" id="CAF4153032.1"/>
    </source>
</evidence>
<feature type="region of interest" description="Disordered" evidence="1">
    <location>
        <begin position="320"/>
        <end position="358"/>
    </location>
</feature>
<dbReference type="InterPro" id="IPR035969">
    <property type="entry name" value="Rab-GAP_TBC_sf"/>
</dbReference>
<dbReference type="EMBL" id="CAJOBA010043672">
    <property type="protein sequence ID" value="CAF4153032.1"/>
    <property type="molecule type" value="Genomic_DNA"/>
</dbReference>
<dbReference type="AlphaFoldDB" id="A0A8S2RD63"/>
<name>A0A8S2RD63_9BILA</name>
<feature type="compositionally biased region" description="Basic and acidic residues" evidence="1">
    <location>
        <begin position="397"/>
        <end position="407"/>
    </location>
</feature>
<dbReference type="SUPFAM" id="SSF47923">
    <property type="entry name" value="Ypt/Rab-GAP domain of gyp1p"/>
    <property type="match status" value="2"/>
</dbReference>
<proteinExistence type="predicted"/>
<accession>A0A8S2RD63</accession>
<feature type="domain" description="Rab-GAP TBC" evidence="2">
    <location>
        <begin position="30"/>
        <end position="235"/>
    </location>
</feature>
<dbReference type="PANTHER" id="PTHR13399">
    <property type="entry name" value="TRANSLOCON-ASSOCIATED PROTEIN TRAP , GAMMA SUBUNIT"/>
    <property type="match status" value="1"/>
</dbReference>
<evidence type="ECO:0000313" key="5">
    <source>
        <dbReference type="Proteomes" id="UP000682733"/>
    </source>
</evidence>
<dbReference type="Gene3D" id="1.10.472.80">
    <property type="entry name" value="Ypt/Rab-GAP domain of gyp1p, domain 3"/>
    <property type="match status" value="1"/>
</dbReference>
<gene>
    <name evidence="3" type="ORF">OVA965_LOCUS30383</name>
    <name evidence="4" type="ORF">TMI583_LOCUS31181</name>
</gene>
<evidence type="ECO:0000259" key="2">
    <source>
        <dbReference type="PROSITE" id="PS50086"/>
    </source>
</evidence>
<feature type="compositionally biased region" description="Polar residues" evidence="1">
    <location>
        <begin position="376"/>
        <end position="395"/>
    </location>
</feature>
<sequence>MKFDLTPVPVENGFQQWRDTICIATRMPNGILPPIRQKLWISLASNYIREICLDWNKIQSFAFNNCTSSDDDELGIQIVKDLHRTGCSWSDNEGDRSTLKRVLLAFARYNKSIGYCQGLNILTAVILQVVDKNEEDALMVLIYLVEKILPNGFFTNNLQALAIDMAVFGEWLRIYNIELHNHLHELQMSSKDATGTIYEPPLLNVFTIQWFLTLFATCLPRRATLRVWDALLLEGSEILFRTGLVIWSKLATSVLKQHSADQFYSIMGLLSVQLLDEKIVDADSLIRDIYAFGPFPTTILQDLRQKFSLSITPFQQLTTSDNVTDRSSTKSQRKDGKTIMNTNGLSTKNHSTDEESTPNEEIANFMSCFSILASPSRNRSASAEQRNRSQMSTLHPNDPRRLGQTDDRSTVALSNVILSSSNISNNKNTSSLTKQHSTVYPITSGPLVNHLLLKVADPKRNMYKKKSSIKSPVSIAHNTRVNCIEDSPRQTLFNKPLVETS</sequence>
<dbReference type="SMART" id="SM00164">
    <property type="entry name" value="TBC"/>
    <property type="match status" value="1"/>
</dbReference>
<dbReference type="PROSITE" id="PS50086">
    <property type="entry name" value="TBC_RABGAP"/>
    <property type="match status" value="1"/>
</dbReference>
<feature type="region of interest" description="Disordered" evidence="1">
    <location>
        <begin position="376"/>
        <end position="407"/>
    </location>
</feature>
<comment type="caution">
    <text evidence="4">The sequence shown here is derived from an EMBL/GenBank/DDBJ whole genome shotgun (WGS) entry which is preliminary data.</text>
</comment>
<feature type="compositionally biased region" description="Polar residues" evidence="1">
    <location>
        <begin position="339"/>
        <end position="349"/>
    </location>
</feature>
<feature type="compositionally biased region" description="Basic and acidic residues" evidence="1">
    <location>
        <begin position="323"/>
        <end position="337"/>
    </location>
</feature>
<dbReference type="GO" id="GO:0005783">
    <property type="term" value="C:endoplasmic reticulum"/>
    <property type="evidence" value="ECO:0007669"/>
    <property type="project" value="TreeGrafter"/>
</dbReference>
<dbReference type="Proteomes" id="UP000677228">
    <property type="component" value="Unassembled WGS sequence"/>
</dbReference>
<dbReference type="PANTHER" id="PTHR13399:SF2">
    <property type="entry name" value="TRANSLOCON-ASSOCIATED PROTEIN SUBUNIT GAMMA"/>
    <property type="match status" value="1"/>
</dbReference>
<dbReference type="Gene3D" id="1.10.8.270">
    <property type="entry name" value="putative rabgap domain of human tbc1 domain family member 14 like domains"/>
    <property type="match status" value="1"/>
</dbReference>
<dbReference type="InterPro" id="IPR000195">
    <property type="entry name" value="Rab-GAP-TBC_dom"/>
</dbReference>
<organism evidence="4 5">
    <name type="scientific">Didymodactylos carnosus</name>
    <dbReference type="NCBI Taxonomy" id="1234261"/>
    <lineage>
        <taxon>Eukaryota</taxon>
        <taxon>Metazoa</taxon>
        <taxon>Spiralia</taxon>
        <taxon>Gnathifera</taxon>
        <taxon>Rotifera</taxon>
        <taxon>Eurotatoria</taxon>
        <taxon>Bdelloidea</taxon>
        <taxon>Philodinida</taxon>
        <taxon>Philodinidae</taxon>
        <taxon>Didymodactylos</taxon>
    </lineage>
</organism>